<evidence type="ECO:0000259" key="2">
    <source>
        <dbReference type="SMART" id="SM00418"/>
    </source>
</evidence>
<dbReference type="SMART" id="SM00418">
    <property type="entry name" value="HTH_ARSR"/>
    <property type="match status" value="1"/>
</dbReference>
<evidence type="ECO:0000313" key="3">
    <source>
        <dbReference type="EMBL" id="MFC1429325.1"/>
    </source>
</evidence>
<dbReference type="InterPro" id="IPR036388">
    <property type="entry name" value="WH-like_DNA-bd_sf"/>
</dbReference>
<comment type="caution">
    <text evidence="3">The sequence shown here is derived from an EMBL/GenBank/DDBJ whole genome shotgun (WGS) entry which is preliminary data.</text>
</comment>
<dbReference type="Gene3D" id="1.10.10.10">
    <property type="entry name" value="Winged helix-like DNA-binding domain superfamily/Winged helix DNA-binding domain"/>
    <property type="match status" value="1"/>
</dbReference>
<proteinExistence type="predicted"/>
<dbReference type="CDD" id="cd00090">
    <property type="entry name" value="HTH_ARSR"/>
    <property type="match status" value="1"/>
</dbReference>
<organism evidence="3 4">
    <name type="scientific">Streptacidiphilus alkalitolerans</name>
    <dbReference type="NCBI Taxonomy" id="3342712"/>
    <lineage>
        <taxon>Bacteria</taxon>
        <taxon>Bacillati</taxon>
        <taxon>Actinomycetota</taxon>
        <taxon>Actinomycetes</taxon>
        <taxon>Kitasatosporales</taxon>
        <taxon>Streptomycetaceae</taxon>
        <taxon>Streptacidiphilus</taxon>
    </lineage>
</organism>
<reference evidence="3 4" key="1">
    <citation type="submission" date="2024-09" db="EMBL/GenBank/DDBJ databases">
        <authorList>
            <person name="Lee S.D."/>
        </authorList>
    </citation>
    <scope>NUCLEOTIDE SEQUENCE [LARGE SCALE GENOMIC DNA]</scope>
    <source>
        <strain evidence="3 4">N1-3</strain>
    </source>
</reference>
<dbReference type="Proteomes" id="UP001592530">
    <property type="component" value="Unassembled WGS sequence"/>
</dbReference>
<dbReference type="RefSeq" id="WP_380547833.1">
    <property type="nucleotide sequence ID" value="NZ_JBHEZY010000001.1"/>
</dbReference>
<feature type="compositionally biased region" description="Pro residues" evidence="1">
    <location>
        <begin position="10"/>
        <end position="25"/>
    </location>
</feature>
<dbReference type="Pfam" id="PF12840">
    <property type="entry name" value="HTH_20"/>
    <property type="match status" value="1"/>
</dbReference>
<evidence type="ECO:0000313" key="4">
    <source>
        <dbReference type="Proteomes" id="UP001592530"/>
    </source>
</evidence>
<accession>A0ABV6WTG3</accession>
<protein>
    <submittedName>
        <fullName evidence="3">Helix-turn-helix domain-containing protein</fullName>
    </submittedName>
</protein>
<dbReference type="SUPFAM" id="SSF46785">
    <property type="entry name" value="Winged helix' DNA-binding domain"/>
    <property type="match status" value="1"/>
</dbReference>
<sequence length="226" mass="24540">MKPTSAANPTPAPAANPAVTPAPAPEPGLRIVDDIETLKALADPVRVTILQLMMGRTGRGLRGWTAKELAAELGEPQTKLYRHIKHLEERGLLRVAETRQVSGITEQRYVAAQADLQLSRDLLGRPDHADDAAAAFGAAIGSYRDRFLTASRTGRIENNAEAPPEESYRRPLMVLGDVRLPAERAVEFRDRLAGLVDEFLEGPDQEEGILLNVLLAVYSESESATG</sequence>
<dbReference type="InterPro" id="IPR001845">
    <property type="entry name" value="HTH_ArsR_DNA-bd_dom"/>
</dbReference>
<dbReference type="EMBL" id="JBHEZY010000001">
    <property type="protein sequence ID" value="MFC1429325.1"/>
    <property type="molecule type" value="Genomic_DNA"/>
</dbReference>
<feature type="region of interest" description="Disordered" evidence="1">
    <location>
        <begin position="1"/>
        <end position="25"/>
    </location>
</feature>
<feature type="domain" description="HTH arsR-type" evidence="2">
    <location>
        <begin position="36"/>
        <end position="120"/>
    </location>
</feature>
<gene>
    <name evidence="3" type="ORF">ACEZDB_01455</name>
</gene>
<evidence type="ECO:0000256" key="1">
    <source>
        <dbReference type="SAM" id="MobiDB-lite"/>
    </source>
</evidence>
<name>A0ABV6WTG3_9ACTN</name>
<dbReference type="InterPro" id="IPR011991">
    <property type="entry name" value="ArsR-like_HTH"/>
</dbReference>
<dbReference type="InterPro" id="IPR036390">
    <property type="entry name" value="WH_DNA-bd_sf"/>
</dbReference>